<feature type="region of interest" description="Disordered" evidence="1">
    <location>
        <begin position="1"/>
        <end position="46"/>
    </location>
</feature>
<dbReference type="OrthoDB" id="10259809at2759"/>
<dbReference type="GO" id="GO:0034464">
    <property type="term" value="C:BBSome"/>
    <property type="evidence" value="ECO:0007669"/>
    <property type="project" value="InterPro"/>
</dbReference>
<dbReference type="GO" id="GO:0005815">
    <property type="term" value="C:microtubule organizing center"/>
    <property type="evidence" value="ECO:0007669"/>
    <property type="project" value="TreeGrafter"/>
</dbReference>
<dbReference type="EMBL" id="GG663750">
    <property type="protein sequence ID" value="EEH51790.1"/>
    <property type="molecule type" value="Genomic_DNA"/>
</dbReference>
<dbReference type="GO" id="GO:0005119">
    <property type="term" value="F:smoothened binding"/>
    <property type="evidence" value="ECO:0007669"/>
    <property type="project" value="TreeGrafter"/>
</dbReference>
<dbReference type="KEGG" id="mpp:MICPUCDRAFT_36840"/>
<organism evidence="5">
    <name type="scientific">Micromonas pusilla (strain CCMP1545)</name>
    <name type="common">Picoplanktonic green alga</name>
    <dbReference type="NCBI Taxonomy" id="564608"/>
    <lineage>
        <taxon>Eukaryota</taxon>
        <taxon>Viridiplantae</taxon>
        <taxon>Chlorophyta</taxon>
        <taxon>Mamiellophyceae</taxon>
        <taxon>Mamiellales</taxon>
        <taxon>Mamiellaceae</taxon>
        <taxon>Micromonas</taxon>
    </lineage>
</organism>
<sequence>MEAIREGERQAPAPPTGPRSALARARATRPEQTGATTAAPEEKRPNSLWLDAWNDPMAGAPAYSPCVTSADLAGDGEWRLVVATADKKLKTWNGTTLASEHTLLEVPVGIAAFYAEDHNNPASMKAPSLAVAAGCYVYIYRNLRPFYKFTVPNQTVDAAETVTWERLRDGAIAPVEAFETLSELRDQGAKLTSRSLDLLAIEEGEDVQARRDAFAYGNAPEPLTQQTSVTCVGTIKKRSDDAASPDCVYFGTESGQLYVLHSSGTAVRSVFQLPAAPAFVASTGVLEVDYRIVVACRDGKAYTIKNDEMSGVVVEFESQPVGLCLGGKSMIVGCMNDVVHAYTVRGRKEHSIYMPSNILAMEELVIDRARTSRCLIVALGNDELRVYNGKCLVSTCAMSDRVRGMRFGRVGREDNALALTTRGGSVRVKIMPRSAKLEGSSRAGPPAEQDIPLAVPKKTKLYVEQTQRERLNAIDMHRVFQRDLMRLRYETGKAYLKVMKDGTGPSSSGQDGVNIRLNATIQGLGPLFRLNVELKNCGEKPVMEIPVLVQSSEVYKIPKPIHRCPVLLPGYTYKIEVMIHCVDPNGGADDVHVYVCRAEGGRPHVNAIVKMPMSEFADEPR</sequence>
<evidence type="ECO:0000313" key="4">
    <source>
        <dbReference type="EMBL" id="EEH51790.1"/>
    </source>
</evidence>
<proteinExistence type="predicted"/>
<dbReference type="InterPro" id="IPR011047">
    <property type="entry name" value="Quinoprotein_ADH-like_sf"/>
</dbReference>
<dbReference type="GO" id="GO:1905515">
    <property type="term" value="P:non-motile cilium assembly"/>
    <property type="evidence" value="ECO:0007669"/>
    <property type="project" value="InterPro"/>
</dbReference>
<dbReference type="Pfam" id="PF14779">
    <property type="entry name" value="BBS1"/>
    <property type="match status" value="1"/>
</dbReference>
<dbReference type="GO" id="GO:0005113">
    <property type="term" value="F:patched binding"/>
    <property type="evidence" value="ECO:0007669"/>
    <property type="project" value="TreeGrafter"/>
</dbReference>
<dbReference type="SUPFAM" id="SSF50998">
    <property type="entry name" value="Quinoprotein alcohol dehydrogenase-like"/>
    <property type="match status" value="1"/>
</dbReference>
<dbReference type="STRING" id="564608.C1N7X7"/>
<feature type="domain" description="Bardet-Biedl syndrome 1 protein GAE" evidence="3">
    <location>
        <begin position="515"/>
        <end position="615"/>
    </location>
</feature>
<keyword evidence="5" id="KW-1185">Reference proteome</keyword>
<dbReference type="InterPro" id="IPR032728">
    <property type="entry name" value="BBS1_N"/>
</dbReference>
<accession>C1N7X7</accession>
<dbReference type="GeneID" id="9689428"/>
<evidence type="ECO:0000259" key="2">
    <source>
        <dbReference type="Pfam" id="PF14779"/>
    </source>
</evidence>
<dbReference type="InterPro" id="IPR056419">
    <property type="entry name" value="GAE_BBS1"/>
</dbReference>
<dbReference type="InterPro" id="IPR028784">
    <property type="entry name" value="BBS1"/>
</dbReference>
<feature type="domain" description="Bardet-Biedl syndrome 1 N-terminal" evidence="2">
    <location>
        <begin position="49"/>
        <end position="305"/>
    </location>
</feature>
<dbReference type="AlphaFoldDB" id="C1N7X7"/>
<evidence type="ECO:0000256" key="1">
    <source>
        <dbReference type="SAM" id="MobiDB-lite"/>
    </source>
</evidence>
<dbReference type="eggNOG" id="ENOG502QS2X">
    <property type="taxonomic scope" value="Eukaryota"/>
</dbReference>
<dbReference type="Proteomes" id="UP000001876">
    <property type="component" value="Unassembled WGS sequence"/>
</dbReference>
<dbReference type="PANTHER" id="PTHR20870">
    <property type="entry name" value="BARDET-BIEDL SYNDROME 1 PROTEIN"/>
    <property type="match status" value="1"/>
</dbReference>
<dbReference type="GO" id="GO:0005930">
    <property type="term" value="C:axoneme"/>
    <property type="evidence" value="ECO:0007669"/>
    <property type="project" value="TreeGrafter"/>
</dbReference>
<dbReference type="GO" id="GO:0061512">
    <property type="term" value="P:protein localization to cilium"/>
    <property type="evidence" value="ECO:0007669"/>
    <property type="project" value="TreeGrafter"/>
</dbReference>
<name>C1N7X7_MICPC</name>
<dbReference type="OMA" id="HADRRHY"/>
<evidence type="ECO:0000313" key="5">
    <source>
        <dbReference type="Proteomes" id="UP000001876"/>
    </source>
</evidence>
<dbReference type="Pfam" id="PF23304">
    <property type="entry name" value="GAE_BBS1"/>
    <property type="match status" value="1"/>
</dbReference>
<gene>
    <name evidence="4" type="primary">BBS1</name>
    <name evidence="4" type="ORF">MICPUCDRAFT_36840</name>
</gene>
<protein>
    <submittedName>
        <fullName evidence="4">Bardet-biedl syndrome 1</fullName>
    </submittedName>
</protein>
<dbReference type="PANTHER" id="PTHR20870:SF0">
    <property type="entry name" value="BARDET-BIEDL SYNDROME 1 PROTEIN"/>
    <property type="match status" value="1"/>
</dbReference>
<reference evidence="4 5" key="1">
    <citation type="journal article" date="2009" name="Science">
        <title>Green evolution and dynamic adaptations revealed by genomes of the marine picoeukaryotes Micromonas.</title>
        <authorList>
            <person name="Worden A.Z."/>
            <person name="Lee J.H."/>
            <person name="Mock T."/>
            <person name="Rouze P."/>
            <person name="Simmons M.P."/>
            <person name="Aerts A.L."/>
            <person name="Allen A.E."/>
            <person name="Cuvelier M.L."/>
            <person name="Derelle E."/>
            <person name="Everett M.V."/>
            <person name="Foulon E."/>
            <person name="Grimwood J."/>
            <person name="Gundlach H."/>
            <person name="Henrissat B."/>
            <person name="Napoli C."/>
            <person name="McDonald S.M."/>
            <person name="Parker M.S."/>
            <person name="Rombauts S."/>
            <person name="Salamov A."/>
            <person name="Von Dassow P."/>
            <person name="Badger J.H."/>
            <person name="Coutinho P.M."/>
            <person name="Demir E."/>
            <person name="Dubchak I."/>
            <person name="Gentemann C."/>
            <person name="Eikrem W."/>
            <person name="Gready J.E."/>
            <person name="John U."/>
            <person name="Lanier W."/>
            <person name="Lindquist E.A."/>
            <person name="Lucas S."/>
            <person name="Mayer K.F."/>
            <person name="Moreau H."/>
            <person name="Not F."/>
            <person name="Otillar R."/>
            <person name="Panaud O."/>
            <person name="Pangilinan J."/>
            <person name="Paulsen I."/>
            <person name="Piegu B."/>
            <person name="Poliakov A."/>
            <person name="Robbens S."/>
            <person name="Schmutz J."/>
            <person name="Toulza E."/>
            <person name="Wyss T."/>
            <person name="Zelensky A."/>
            <person name="Zhou K."/>
            <person name="Armbrust E.V."/>
            <person name="Bhattacharya D."/>
            <person name="Goodenough U.W."/>
            <person name="Van de Peer Y."/>
            <person name="Grigoriev I.V."/>
        </authorList>
    </citation>
    <scope>NUCLEOTIDE SEQUENCE [LARGE SCALE GENOMIC DNA]</scope>
    <source>
        <strain evidence="4 5">CCMP1545</strain>
    </source>
</reference>
<dbReference type="RefSeq" id="XP_003064168.1">
    <property type="nucleotide sequence ID" value="XM_003064122.1"/>
</dbReference>
<evidence type="ECO:0000259" key="3">
    <source>
        <dbReference type="Pfam" id="PF23304"/>
    </source>
</evidence>